<evidence type="ECO:0000256" key="4">
    <source>
        <dbReference type="SAM" id="SignalP"/>
    </source>
</evidence>
<evidence type="ECO:0000256" key="1">
    <source>
        <dbReference type="ARBA" id="ARBA00022729"/>
    </source>
</evidence>
<dbReference type="AlphaFoldDB" id="A0A6P5A096"/>
<dbReference type="InterPro" id="IPR016187">
    <property type="entry name" value="CTDL_fold"/>
</dbReference>
<dbReference type="InterPro" id="IPR001304">
    <property type="entry name" value="C-type_lectin-like"/>
</dbReference>
<dbReference type="PROSITE" id="PS50041">
    <property type="entry name" value="C_TYPE_LECTIN_2"/>
    <property type="match status" value="2"/>
</dbReference>
<dbReference type="CDD" id="cd00037">
    <property type="entry name" value="CLECT"/>
    <property type="match status" value="2"/>
</dbReference>
<dbReference type="OrthoDB" id="8950604at2759"/>
<dbReference type="SUPFAM" id="SSF56436">
    <property type="entry name" value="C-type lectin-like"/>
    <property type="match status" value="2"/>
</dbReference>
<evidence type="ECO:0000313" key="8">
    <source>
        <dbReference type="RefSeq" id="XP_019646770.1"/>
    </source>
</evidence>
<dbReference type="CDD" id="cd00033">
    <property type="entry name" value="CCP"/>
    <property type="match status" value="3"/>
</dbReference>
<dbReference type="PROSITE" id="PS00615">
    <property type="entry name" value="C_TYPE_LECTIN_1"/>
    <property type="match status" value="1"/>
</dbReference>
<feature type="domain" description="Sushi" evidence="6">
    <location>
        <begin position="162"/>
        <end position="221"/>
    </location>
</feature>
<name>A0A6P5A096_BRABE</name>
<feature type="domain" description="C-type lectin" evidence="5">
    <location>
        <begin position="235"/>
        <end position="353"/>
    </location>
</feature>
<dbReference type="InterPro" id="IPR018378">
    <property type="entry name" value="C-type_lectin_CS"/>
</dbReference>
<dbReference type="Pfam" id="PF00084">
    <property type="entry name" value="Sushi"/>
    <property type="match status" value="3"/>
</dbReference>
<dbReference type="InterPro" id="IPR050801">
    <property type="entry name" value="Ca-Dep_Lectins_ImmuneDev"/>
</dbReference>
<evidence type="ECO:0000259" key="6">
    <source>
        <dbReference type="PROSITE" id="PS50923"/>
    </source>
</evidence>
<gene>
    <name evidence="8" type="primary">LOC109487225</name>
</gene>
<dbReference type="GeneID" id="109487225"/>
<dbReference type="PANTHER" id="PTHR22801:SF63">
    <property type="entry name" value="C-TYPE LECTIN DOMAIN-CONTAINING PROTEIN"/>
    <property type="match status" value="1"/>
</dbReference>
<keyword evidence="7" id="KW-1185">Reference proteome</keyword>
<dbReference type="SUPFAM" id="SSF57535">
    <property type="entry name" value="Complement control module/SCR domain"/>
    <property type="match status" value="3"/>
</dbReference>
<dbReference type="RefSeq" id="XP_019646770.1">
    <property type="nucleotide sequence ID" value="XM_019791211.1"/>
</dbReference>
<dbReference type="Pfam" id="PF00059">
    <property type="entry name" value="Lectin_C"/>
    <property type="match status" value="2"/>
</dbReference>
<dbReference type="InterPro" id="IPR016186">
    <property type="entry name" value="C-type_lectin-like/link_sf"/>
</dbReference>
<evidence type="ECO:0000256" key="2">
    <source>
        <dbReference type="ARBA" id="ARBA00023157"/>
    </source>
</evidence>
<protein>
    <submittedName>
        <fullName evidence="8">CUB and sushi domain-containing protein 2-like</fullName>
    </submittedName>
</protein>
<evidence type="ECO:0000256" key="3">
    <source>
        <dbReference type="PROSITE-ProRule" id="PRU00302"/>
    </source>
</evidence>
<accession>A0A6P5A096</accession>
<sequence length="686" mass="75985">MAGVRSLFRVVLGFLWILESRGQTGCPDGYVYHQPNRLCYKAFNDTATYNGAVSRCSSDGGVLAIPRDNATNNFLIDLKNAVDINAFFRFGLTDVHQEGLWIWDDNVPLGDFRAWFPGEPNNAGNEDCAEYFSESHSYSNTWNDGPCSRDDRKFICQVSLSGQCWDPGVPANGIRDNNSNFTSGQTVRYTCMDGYWLLLGTANITCQPDGTWSGVPPTCGGCPDGYVYHQPNRLCYKAFNDTATYNGAVSRCSSDGGVLAIPRDNATNNFLIDLKNAVDINAWFRFGLTDVNQEGVWMWDDNVPLGDFRAWFPGEPNNSGNEDCAEYCSGSHSYKPNTWNDGSCTRDDKFICQVSLSGQCWDPGVPANGIRDNNSNFISGQTVRYTCMDGFQLFGTANINCQPDGTWSGVPPTCGCPTVVLYGGSDTEQAGRMTSYTMTGDTLGDRPVYYSSVNCNYLYYYKPTLEWRVGPQFDRSGVRVGDSALYADQINGTFRLYIRNEWIENPDVKIACSDDVPAGVVVPQSVGSATNCTRVRLHGNADYQPSLMTTYTRTGQTSGGRPVYVSDTDSRDFLHFVESDEVWWVGPTIGQTRGFASVHNCAITPDQIRSPWILLDGNQWQVVWSVTASCIACPELPLPPNGNRTGGHLYGDTVTFSCNEGYELGWYSVIFQGPLTPWIIRYYCGR</sequence>
<comment type="caution">
    <text evidence="3">Lacks conserved residue(s) required for the propagation of feature annotation.</text>
</comment>
<evidence type="ECO:0000259" key="5">
    <source>
        <dbReference type="PROSITE" id="PS50041"/>
    </source>
</evidence>
<dbReference type="InterPro" id="IPR000436">
    <property type="entry name" value="Sushi_SCR_CCP_dom"/>
</dbReference>
<evidence type="ECO:0000313" key="7">
    <source>
        <dbReference type="Proteomes" id="UP000515135"/>
    </source>
</evidence>
<dbReference type="KEGG" id="bbel:109487225"/>
<dbReference type="Gene3D" id="3.10.100.10">
    <property type="entry name" value="Mannose-Binding Protein A, subunit A"/>
    <property type="match status" value="2"/>
</dbReference>
<keyword evidence="1 4" id="KW-0732">Signal</keyword>
<feature type="domain" description="Sushi" evidence="6">
    <location>
        <begin position="358"/>
        <end position="416"/>
    </location>
</feature>
<feature type="disulfide bond" evidence="3">
    <location>
        <begin position="387"/>
        <end position="414"/>
    </location>
</feature>
<proteinExistence type="predicted"/>
<dbReference type="SMART" id="SM00032">
    <property type="entry name" value="CCP"/>
    <property type="match status" value="3"/>
</dbReference>
<keyword evidence="3" id="KW-0768">Sushi</keyword>
<dbReference type="PROSITE" id="PS50923">
    <property type="entry name" value="SUSHI"/>
    <property type="match status" value="2"/>
</dbReference>
<reference evidence="8" key="1">
    <citation type="submission" date="2025-08" db="UniProtKB">
        <authorList>
            <consortium name="RefSeq"/>
        </authorList>
    </citation>
    <scope>IDENTIFICATION</scope>
    <source>
        <tissue evidence="8">Gonad</tissue>
    </source>
</reference>
<dbReference type="PANTHER" id="PTHR22801">
    <property type="entry name" value="LITHOSTATHINE"/>
    <property type="match status" value="1"/>
</dbReference>
<feature type="signal peptide" evidence="4">
    <location>
        <begin position="1"/>
        <end position="22"/>
    </location>
</feature>
<feature type="chain" id="PRO_5027589122" evidence="4">
    <location>
        <begin position="23"/>
        <end position="686"/>
    </location>
</feature>
<keyword evidence="2 3" id="KW-1015">Disulfide bond</keyword>
<organism evidence="7 8">
    <name type="scientific">Branchiostoma belcheri</name>
    <name type="common">Amphioxus</name>
    <dbReference type="NCBI Taxonomy" id="7741"/>
    <lineage>
        <taxon>Eukaryota</taxon>
        <taxon>Metazoa</taxon>
        <taxon>Chordata</taxon>
        <taxon>Cephalochordata</taxon>
        <taxon>Leptocardii</taxon>
        <taxon>Amphioxiformes</taxon>
        <taxon>Branchiostomatidae</taxon>
        <taxon>Branchiostoma</taxon>
    </lineage>
</organism>
<dbReference type="Proteomes" id="UP000515135">
    <property type="component" value="Unplaced"/>
</dbReference>
<feature type="domain" description="C-type lectin" evidence="5">
    <location>
        <begin position="39"/>
        <end position="149"/>
    </location>
</feature>
<dbReference type="Gene3D" id="2.10.70.10">
    <property type="entry name" value="Complement Module, domain 1"/>
    <property type="match status" value="3"/>
</dbReference>
<dbReference type="SMART" id="SM00034">
    <property type="entry name" value="CLECT"/>
    <property type="match status" value="2"/>
</dbReference>
<dbReference type="InterPro" id="IPR035976">
    <property type="entry name" value="Sushi/SCR/CCP_sf"/>
</dbReference>